<dbReference type="GO" id="GO:0005739">
    <property type="term" value="C:mitochondrion"/>
    <property type="evidence" value="ECO:0007669"/>
    <property type="project" value="GOC"/>
</dbReference>
<dbReference type="GO" id="GO:0051287">
    <property type="term" value="F:NAD binding"/>
    <property type="evidence" value="ECO:0007669"/>
    <property type="project" value="InterPro"/>
</dbReference>
<evidence type="ECO:0000256" key="4">
    <source>
        <dbReference type="ARBA" id="ARBA00023027"/>
    </source>
</evidence>
<dbReference type="PROSITE" id="PS00535">
    <property type="entry name" value="COMPLEX1_49K"/>
    <property type="match status" value="1"/>
</dbReference>
<dbReference type="PANTHER" id="PTHR11993">
    <property type="entry name" value="NADH-UBIQUINONE OXIDOREDUCTASE 49 KDA SUBUNIT"/>
    <property type="match status" value="1"/>
</dbReference>
<evidence type="ECO:0000256" key="1">
    <source>
        <dbReference type="ARBA" id="ARBA00005769"/>
    </source>
</evidence>
<dbReference type="GO" id="GO:0016651">
    <property type="term" value="F:oxidoreductase activity, acting on NAD(P)H"/>
    <property type="evidence" value="ECO:0007669"/>
    <property type="project" value="InterPro"/>
</dbReference>
<name>A0A7R9IN89_9NEOP</name>
<dbReference type="PANTHER" id="PTHR11993:SF10">
    <property type="entry name" value="NADH DEHYDROGENASE [UBIQUINONE] IRON-SULFUR PROTEIN 2, MITOCHONDRIAL"/>
    <property type="match status" value="1"/>
</dbReference>
<reference evidence="10" key="1">
    <citation type="submission" date="2020-11" db="EMBL/GenBank/DDBJ databases">
        <authorList>
            <person name="Tran Van P."/>
        </authorList>
    </citation>
    <scope>NUCLEOTIDE SEQUENCE</scope>
</reference>
<dbReference type="GO" id="GO:0006120">
    <property type="term" value="P:mitochondrial electron transport, NADH to ubiquinone"/>
    <property type="evidence" value="ECO:0007669"/>
    <property type="project" value="TreeGrafter"/>
</dbReference>
<feature type="compositionally biased region" description="Low complexity" evidence="8">
    <location>
        <begin position="127"/>
        <end position="137"/>
    </location>
</feature>
<feature type="domain" description="NADH-quinone oxidoreductase subunit D" evidence="9">
    <location>
        <begin position="338"/>
        <end position="608"/>
    </location>
</feature>
<dbReference type="InterPro" id="IPR001135">
    <property type="entry name" value="NADH_Q_OxRdtase_suD"/>
</dbReference>
<protein>
    <recommendedName>
        <fullName evidence="5">Complex I-49kD</fullName>
    </recommendedName>
    <alternativeName>
        <fullName evidence="6">NADH-ubiquinone oxidoreductase 49 kDa subunit</fullName>
    </alternativeName>
</protein>
<feature type="region of interest" description="Disordered" evidence="8">
    <location>
        <begin position="104"/>
        <end position="155"/>
    </location>
</feature>
<evidence type="ECO:0000256" key="6">
    <source>
        <dbReference type="ARBA" id="ARBA00031562"/>
    </source>
</evidence>
<dbReference type="Pfam" id="PF00346">
    <property type="entry name" value="Complex1_49kDa"/>
    <property type="match status" value="1"/>
</dbReference>
<evidence type="ECO:0000256" key="2">
    <source>
        <dbReference type="ARBA" id="ARBA00022448"/>
    </source>
</evidence>
<evidence type="ECO:0000256" key="7">
    <source>
        <dbReference type="RuleBase" id="RU003685"/>
    </source>
</evidence>
<feature type="compositionally biased region" description="Basic and acidic residues" evidence="8">
    <location>
        <begin position="48"/>
        <end position="57"/>
    </location>
</feature>
<feature type="region of interest" description="Disordered" evidence="8">
    <location>
        <begin position="16"/>
        <end position="59"/>
    </location>
</feature>
<dbReference type="Gene3D" id="1.10.645.10">
    <property type="entry name" value="Cytochrome-c3 Hydrogenase, chain B"/>
    <property type="match status" value="1"/>
</dbReference>
<organism evidence="10">
    <name type="scientific">Timema tahoe</name>
    <dbReference type="NCBI Taxonomy" id="61484"/>
    <lineage>
        <taxon>Eukaryota</taxon>
        <taxon>Metazoa</taxon>
        <taxon>Ecdysozoa</taxon>
        <taxon>Arthropoda</taxon>
        <taxon>Hexapoda</taxon>
        <taxon>Insecta</taxon>
        <taxon>Pterygota</taxon>
        <taxon>Neoptera</taxon>
        <taxon>Polyneoptera</taxon>
        <taxon>Phasmatodea</taxon>
        <taxon>Timematodea</taxon>
        <taxon>Timematoidea</taxon>
        <taxon>Timematidae</taxon>
        <taxon>Timema</taxon>
    </lineage>
</organism>
<dbReference type="InterPro" id="IPR014029">
    <property type="entry name" value="NADH_UbQ_OxRdtase_49kDa_CS"/>
</dbReference>
<feature type="compositionally biased region" description="Acidic residues" evidence="8">
    <location>
        <begin position="138"/>
        <end position="148"/>
    </location>
</feature>
<evidence type="ECO:0000256" key="5">
    <source>
        <dbReference type="ARBA" id="ARBA00030505"/>
    </source>
</evidence>
<dbReference type="AlphaFoldDB" id="A0A7R9IN89"/>
<dbReference type="FunFam" id="1.10.645.10:FF:000005">
    <property type="entry name" value="NADH-quinone oxidoreductase subunit D"/>
    <property type="match status" value="1"/>
</dbReference>
<evidence type="ECO:0000256" key="3">
    <source>
        <dbReference type="ARBA" id="ARBA00022967"/>
    </source>
</evidence>
<dbReference type="NCBIfam" id="NF004739">
    <property type="entry name" value="PRK06075.1"/>
    <property type="match status" value="1"/>
</dbReference>
<evidence type="ECO:0000259" key="9">
    <source>
        <dbReference type="Pfam" id="PF00346"/>
    </source>
</evidence>
<comment type="similarity">
    <text evidence="1 7">Belongs to the complex I 49 kDa subunit family.</text>
</comment>
<gene>
    <name evidence="10" type="ORF">TTEB3V08_LOCUS9411</name>
</gene>
<evidence type="ECO:0000256" key="8">
    <source>
        <dbReference type="SAM" id="MobiDB-lite"/>
    </source>
</evidence>
<dbReference type="InterPro" id="IPR029014">
    <property type="entry name" value="NiFe-Hase_large"/>
</dbReference>
<keyword evidence="3 7" id="KW-1278">Translocase</keyword>
<accession>A0A7R9IN89</accession>
<feature type="compositionally biased region" description="Basic and acidic residues" evidence="8">
    <location>
        <begin position="29"/>
        <end position="41"/>
    </location>
</feature>
<dbReference type="SUPFAM" id="SSF56762">
    <property type="entry name" value="HydB/Nqo4-like"/>
    <property type="match status" value="1"/>
</dbReference>
<evidence type="ECO:0000313" key="10">
    <source>
        <dbReference type="EMBL" id="CAD7461502.1"/>
    </source>
</evidence>
<dbReference type="NCBIfam" id="TIGR01962">
    <property type="entry name" value="NuoD"/>
    <property type="match status" value="1"/>
</dbReference>
<dbReference type="InterPro" id="IPR022885">
    <property type="entry name" value="NDH1_su_D/H"/>
</dbReference>
<proteinExistence type="inferred from homology"/>
<keyword evidence="4 7" id="KW-0520">NAD</keyword>
<keyword evidence="2 7" id="KW-0813">Transport</keyword>
<dbReference type="HAMAP" id="MF_01358">
    <property type="entry name" value="NDH1_NuoD"/>
    <property type="match status" value="1"/>
</dbReference>
<sequence length="608" mass="68954">MVQIIQGGLQPCSPIRRATTASDVASGGEETRTTWPQERRGTQATWPQERRRDERRGLKNVGETTGELSSLIGTRLIYDDYAYQHLISLRQVLSATETTRSANAAPFRLLPHPTNTTNVSFPPPPSSNFGTFNNNNNNDDDDDDDDDDDKRSRFEYQSGELGPTYYKGLVCKNSSKRGAKRWFPDAEFLKQFEGPVMFPDEVSSKWTRPVWCNKIAPVEKKVRNLTLNFGPQHPAAHGVLRLVMELDGETVVRLDPHIGLLHRGTEKLIEYKTYTQALPYFDRLDYVSMMCNEQCYSLAVEKLLNIDIPRRAKYIRVLFGEITRILNHIMAVGTHALDIGALTPFFWLFEEREKMMEFYERVSGARMHAAYIRPGGVSQDIPLGLLDDIYEFSSKFAERLDEVEDVLTTNRIWVQRTKDIGIVSAEDALNLGFSGVMLRGSGIKWDLRKTQPYDAYDEMDFDIPIGTYGDCYDRYLCRMEEMRQSLKIIDQCLNKMPPGEIKTDDMKLTTPSRAEMKSSMEALIHHFKLFTQGYTVPPGATYTAIEAPKGEFGIYLVSDGSSKPYRCKIKAPGFAHLAAIDKLGKNHMLADIVAIIGTLDVVFGEIDR</sequence>
<dbReference type="GO" id="GO:0048038">
    <property type="term" value="F:quinone binding"/>
    <property type="evidence" value="ECO:0007669"/>
    <property type="project" value="InterPro"/>
</dbReference>
<dbReference type="EMBL" id="OE004844">
    <property type="protein sequence ID" value="CAD7461502.1"/>
    <property type="molecule type" value="Genomic_DNA"/>
</dbReference>